<feature type="region of interest" description="Disordered" evidence="1">
    <location>
        <begin position="180"/>
        <end position="235"/>
    </location>
</feature>
<feature type="region of interest" description="Disordered" evidence="1">
    <location>
        <begin position="1"/>
        <end position="20"/>
    </location>
</feature>
<evidence type="ECO:0000313" key="2">
    <source>
        <dbReference type="EMBL" id="KAF6758457.1"/>
    </source>
</evidence>
<comment type="caution">
    <text evidence="2">The sequence shown here is derived from an EMBL/GenBank/DDBJ whole genome shotgun (WGS) entry which is preliminary data.</text>
</comment>
<gene>
    <name evidence="2" type="ORF">DFP72DRAFT_844857</name>
</gene>
<accession>A0A8H6I5W1</accession>
<organism evidence="2 3">
    <name type="scientific">Ephemerocybe angulata</name>
    <dbReference type="NCBI Taxonomy" id="980116"/>
    <lineage>
        <taxon>Eukaryota</taxon>
        <taxon>Fungi</taxon>
        <taxon>Dikarya</taxon>
        <taxon>Basidiomycota</taxon>
        <taxon>Agaricomycotina</taxon>
        <taxon>Agaricomycetes</taxon>
        <taxon>Agaricomycetidae</taxon>
        <taxon>Agaricales</taxon>
        <taxon>Agaricineae</taxon>
        <taxon>Psathyrellaceae</taxon>
        <taxon>Ephemerocybe</taxon>
    </lineage>
</organism>
<evidence type="ECO:0000313" key="3">
    <source>
        <dbReference type="Proteomes" id="UP000521943"/>
    </source>
</evidence>
<keyword evidence="3" id="KW-1185">Reference proteome</keyword>
<sequence length="255" mass="28625">MQAPIIAGLESQNPIRRRRTDPENLRLTHGPQLDARVHRWVRGWPVPNTQPLQGGNATDFLPAHHAVCTPFQRHDIDRLSPITSAPCISRQCRRRHIETVSNPSQTRNPAPRTAMPRLPEPQTPDINHTVRAAPEQHRAPPHRTSCPSTPNAAQNENPLAHTPIYSMLGVVDMRRNERPLAHTPRHSMLGVMGMRRNENTPKGPSSITSPSHPAHQPPRSRRLRGTVDVDRRRCSRLYPVVEGHGKIGAAQKARE</sequence>
<proteinExistence type="predicted"/>
<name>A0A8H6I5W1_9AGAR</name>
<feature type="region of interest" description="Disordered" evidence="1">
    <location>
        <begin position="98"/>
        <end position="160"/>
    </location>
</feature>
<dbReference type="AlphaFoldDB" id="A0A8H6I5W1"/>
<reference evidence="2 3" key="1">
    <citation type="submission" date="2020-07" db="EMBL/GenBank/DDBJ databases">
        <title>Comparative genomics of pyrophilous fungi reveals a link between fire events and developmental genes.</title>
        <authorList>
            <consortium name="DOE Joint Genome Institute"/>
            <person name="Steindorff A.S."/>
            <person name="Carver A."/>
            <person name="Calhoun S."/>
            <person name="Stillman K."/>
            <person name="Liu H."/>
            <person name="Lipzen A."/>
            <person name="Pangilinan J."/>
            <person name="Labutti K."/>
            <person name="Bruns T.D."/>
            <person name="Grigoriev I.V."/>
        </authorList>
    </citation>
    <scope>NUCLEOTIDE SEQUENCE [LARGE SCALE GENOMIC DNA]</scope>
    <source>
        <strain evidence="2 3">CBS 144469</strain>
    </source>
</reference>
<dbReference type="Proteomes" id="UP000521943">
    <property type="component" value="Unassembled WGS sequence"/>
</dbReference>
<feature type="compositionally biased region" description="Polar residues" evidence="1">
    <location>
        <begin position="145"/>
        <end position="157"/>
    </location>
</feature>
<dbReference type="EMBL" id="JACGCI010000018">
    <property type="protein sequence ID" value="KAF6758457.1"/>
    <property type="molecule type" value="Genomic_DNA"/>
</dbReference>
<feature type="compositionally biased region" description="Polar residues" evidence="1">
    <location>
        <begin position="200"/>
        <end position="211"/>
    </location>
</feature>
<feature type="compositionally biased region" description="Polar residues" evidence="1">
    <location>
        <begin position="99"/>
        <end position="108"/>
    </location>
</feature>
<protein>
    <submittedName>
        <fullName evidence="2">Uncharacterized protein</fullName>
    </submittedName>
</protein>
<evidence type="ECO:0000256" key="1">
    <source>
        <dbReference type="SAM" id="MobiDB-lite"/>
    </source>
</evidence>